<dbReference type="EMBL" id="CM011687">
    <property type="protein sequence ID" value="TMS10666.1"/>
    <property type="molecule type" value="Genomic_DNA"/>
</dbReference>
<accession>A0ACD3QVD8</accession>
<organism evidence="1 2">
    <name type="scientific">Larimichthys crocea</name>
    <name type="common">Large yellow croaker</name>
    <name type="synonym">Pseudosciaena crocea</name>
    <dbReference type="NCBI Taxonomy" id="215358"/>
    <lineage>
        <taxon>Eukaryota</taxon>
        <taxon>Metazoa</taxon>
        <taxon>Chordata</taxon>
        <taxon>Craniata</taxon>
        <taxon>Vertebrata</taxon>
        <taxon>Euteleostomi</taxon>
        <taxon>Actinopterygii</taxon>
        <taxon>Neopterygii</taxon>
        <taxon>Teleostei</taxon>
        <taxon>Neoteleostei</taxon>
        <taxon>Acanthomorphata</taxon>
        <taxon>Eupercaria</taxon>
        <taxon>Sciaenidae</taxon>
        <taxon>Larimichthys</taxon>
    </lineage>
</organism>
<gene>
    <name evidence="1" type="ORF">E3U43_019659</name>
</gene>
<comment type="caution">
    <text evidence="1">The sequence shown here is derived from an EMBL/GenBank/DDBJ whole genome shotgun (WGS) entry which is preliminary data.</text>
</comment>
<evidence type="ECO:0000313" key="2">
    <source>
        <dbReference type="Proteomes" id="UP000793456"/>
    </source>
</evidence>
<name>A0ACD3QVD8_LARCR</name>
<dbReference type="Proteomes" id="UP000793456">
    <property type="component" value="Chromosome XIV"/>
</dbReference>
<proteinExistence type="predicted"/>
<reference evidence="1" key="1">
    <citation type="submission" date="2018-11" db="EMBL/GenBank/DDBJ databases">
        <title>The sequence and de novo assembly of Larimichthys crocea genome using PacBio and Hi-C technologies.</title>
        <authorList>
            <person name="Xu P."/>
            <person name="Chen B."/>
            <person name="Zhou Z."/>
            <person name="Ke Q."/>
            <person name="Wu Y."/>
            <person name="Bai H."/>
            <person name="Pu F."/>
        </authorList>
    </citation>
    <scope>NUCLEOTIDE SEQUENCE</scope>
    <source>
        <tissue evidence="1">Muscle</tissue>
    </source>
</reference>
<protein>
    <submittedName>
        <fullName evidence="1">Uncharacterized protein</fullName>
    </submittedName>
</protein>
<evidence type="ECO:0000313" key="1">
    <source>
        <dbReference type="EMBL" id="TMS10666.1"/>
    </source>
</evidence>
<sequence>MMYTLPQLFGAREYLKEEIAKESEPKSKPQQPQQLKTLMVHSHGPSMLRHRRHNIKEMASTMETHLKKESQSSKADSGHPAVIDGVLLNGPTLNILTAENFINQSMAIIMEDAVKRATDVREKRQQEEGESSEGHSEWSCKPEKQLKCRPAKHQPTAMTIIGAGFDDQSFSSDDSNYHHIATDTETVTVKGLYFQSAQLVRDPEALCLDPSQHALINVGGIRYTFPWSTLEDVPQSRLSRLRFCTTLKEIAEFCDDYDEVQHEFFFDRDPLVFRAIFNFLAKGKLRLLHEICNVALHGELLYWGIDVQLMEPCCRHRMISSVEEVAKHQLKEDAWLQKRRALRAPRIQGSLFYMLGEVVENPHSGLAGKVFAFLSMNMVVVTVVSLCFSTMSDQMEEATGKCSQKCRNMFIVESVCVAWFSLEFLVRFFHARSKLEFSRSPLNIIDAAAILPYYISLLLELRDESVHNVVAGAGKSSLDKLGLILRVMRALRVLYVMRLARHSVGLQTLGLTIQRSMTDFSLLLLFICVAVTLFSPLVYFAESELAPNAARFPQLSFSSIPASYWWSIISVSTVGYGDMVPHSIPGQLVALISILSGILILSFPSTSIFHTFHHTYNELKEEHRRLWKEERGAELATKAKEKMKERETWPDNWPETDFLPGLHDPHYLFMEDVTELSQNNSHQPLFSSAT</sequence>
<keyword evidence="2" id="KW-1185">Reference proteome</keyword>